<dbReference type="SMART" id="SM00331">
    <property type="entry name" value="PP2C_SIG"/>
    <property type="match status" value="1"/>
</dbReference>
<name>A0ABP8UBE8_9ACTN</name>
<dbReference type="InterPro" id="IPR052016">
    <property type="entry name" value="Bact_Sigma-Reg"/>
</dbReference>
<keyword evidence="1" id="KW-0378">Hydrolase</keyword>
<evidence type="ECO:0000313" key="4">
    <source>
        <dbReference type="Proteomes" id="UP001501442"/>
    </source>
</evidence>
<dbReference type="Proteomes" id="UP001501442">
    <property type="component" value="Unassembled WGS sequence"/>
</dbReference>
<dbReference type="Pfam" id="PF07228">
    <property type="entry name" value="SpoIIE"/>
    <property type="match status" value="1"/>
</dbReference>
<gene>
    <name evidence="3" type="ORF">GCM10023196_033030</name>
</gene>
<comment type="caution">
    <text evidence="3">The sequence shown here is derived from an EMBL/GenBank/DDBJ whole genome shotgun (WGS) entry which is preliminary data.</text>
</comment>
<reference evidence="4" key="1">
    <citation type="journal article" date="2019" name="Int. J. Syst. Evol. Microbiol.">
        <title>The Global Catalogue of Microorganisms (GCM) 10K type strain sequencing project: providing services to taxonomists for standard genome sequencing and annotation.</title>
        <authorList>
            <consortium name="The Broad Institute Genomics Platform"/>
            <consortium name="The Broad Institute Genome Sequencing Center for Infectious Disease"/>
            <person name="Wu L."/>
            <person name="Ma J."/>
        </authorList>
    </citation>
    <scope>NUCLEOTIDE SEQUENCE [LARGE SCALE GENOMIC DNA]</scope>
    <source>
        <strain evidence="4">JCM 17939</strain>
    </source>
</reference>
<feature type="domain" description="PPM-type phosphatase" evidence="2">
    <location>
        <begin position="183"/>
        <end position="407"/>
    </location>
</feature>
<dbReference type="EMBL" id="BAABHK010000004">
    <property type="protein sequence ID" value="GAA4626116.1"/>
    <property type="molecule type" value="Genomic_DNA"/>
</dbReference>
<dbReference type="Gene3D" id="3.60.40.10">
    <property type="entry name" value="PPM-type phosphatase domain"/>
    <property type="match status" value="1"/>
</dbReference>
<dbReference type="SUPFAM" id="SSF55781">
    <property type="entry name" value="GAF domain-like"/>
    <property type="match status" value="1"/>
</dbReference>
<sequence length="418" mass="45113">MTSIARDPRSGEMDGPVGKAVAELLSRSHLLRPGSVAEALAESAEPLGVRGVTVYLADLGQQYLVAMPRADGRAMPVLAIDSTLAGRAFRTIEVQLATDPDGRHHVWLPLMDGTERLGVLEILVDDVSEAMLGRCRTLASLAGLFVVSKSAYSDTHAQVRRTQQMALQAEMVWAFMAPPTFATDDVIVAAAIEPVYGVGGDAYDYSLLGDRLHVAVFDAVGHDLPAGLIASVAMASCRNTRRAGGDLTDLVARADHAIAGQFGGSRFATALLCDLDVTGGRFRWIACGHPPPLLIRGNKVIKELFRRPRLPLGLPEDRHDLDLAAPPPVHTEQLQPGDRLLLYTDGVIEGRAADGTQFGVRRLGDFVIRHSAAGMPASETLRRLGRAILDFQHGRLADDATTVIVEWRPDDPQRQYGF</sequence>
<accession>A0ABP8UBE8</accession>
<dbReference type="PANTHER" id="PTHR43156">
    <property type="entry name" value="STAGE II SPORULATION PROTEIN E-RELATED"/>
    <property type="match status" value="1"/>
</dbReference>
<dbReference type="InterPro" id="IPR036457">
    <property type="entry name" value="PPM-type-like_dom_sf"/>
</dbReference>
<keyword evidence="4" id="KW-1185">Reference proteome</keyword>
<dbReference type="InterPro" id="IPR001932">
    <property type="entry name" value="PPM-type_phosphatase-like_dom"/>
</dbReference>
<organism evidence="3 4">
    <name type="scientific">Actinoallomurus vinaceus</name>
    <dbReference type="NCBI Taxonomy" id="1080074"/>
    <lineage>
        <taxon>Bacteria</taxon>
        <taxon>Bacillati</taxon>
        <taxon>Actinomycetota</taxon>
        <taxon>Actinomycetes</taxon>
        <taxon>Streptosporangiales</taxon>
        <taxon>Thermomonosporaceae</taxon>
        <taxon>Actinoallomurus</taxon>
    </lineage>
</organism>
<evidence type="ECO:0000256" key="1">
    <source>
        <dbReference type="ARBA" id="ARBA00022801"/>
    </source>
</evidence>
<protein>
    <submittedName>
        <fullName evidence="3">PP2C family protein-serine/threonine phosphatase</fullName>
    </submittedName>
</protein>
<proteinExistence type="predicted"/>
<dbReference type="PANTHER" id="PTHR43156:SF2">
    <property type="entry name" value="STAGE II SPORULATION PROTEIN E"/>
    <property type="match status" value="1"/>
</dbReference>
<evidence type="ECO:0000259" key="2">
    <source>
        <dbReference type="SMART" id="SM00331"/>
    </source>
</evidence>
<dbReference type="SUPFAM" id="SSF81606">
    <property type="entry name" value="PP2C-like"/>
    <property type="match status" value="1"/>
</dbReference>
<evidence type="ECO:0000313" key="3">
    <source>
        <dbReference type="EMBL" id="GAA4626116.1"/>
    </source>
</evidence>